<gene>
    <name evidence="2" type="ORF">CROQUDRAFT_97041</name>
</gene>
<reference evidence="2" key="1">
    <citation type="submission" date="2013-11" db="EMBL/GenBank/DDBJ databases">
        <title>Genome sequence of the fusiform rust pathogen reveals effectors for host alternation and coevolution with pine.</title>
        <authorList>
            <consortium name="DOE Joint Genome Institute"/>
            <person name="Smith K."/>
            <person name="Pendleton A."/>
            <person name="Kubisiak T."/>
            <person name="Anderson C."/>
            <person name="Salamov A."/>
            <person name="Aerts A."/>
            <person name="Riley R."/>
            <person name="Clum A."/>
            <person name="Lindquist E."/>
            <person name="Ence D."/>
            <person name="Campbell M."/>
            <person name="Kronenberg Z."/>
            <person name="Feau N."/>
            <person name="Dhillon B."/>
            <person name="Hamelin R."/>
            <person name="Burleigh J."/>
            <person name="Smith J."/>
            <person name="Yandell M."/>
            <person name="Nelson C."/>
            <person name="Grigoriev I."/>
            <person name="Davis J."/>
        </authorList>
    </citation>
    <scope>NUCLEOTIDE SEQUENCE</scope>
    <source>
        <strain evidence="2">G11</strain>
    </source>
</reference>
<evidence type="ECO:0000256" key="1">
    <source>
        <dbReference type="SAM" id="SignalP"/>
    </source>
</evidence>
<feature type="signal peptide" evidence="1">
    <location>
        <begin position="1"/>
        <end position="16"/>
    </location>
</feature>
<proteinExistence type="predicted"/>
<dbReference type="Proteomes" id="UP000886653">
    <property type="component" value="Unassembled WGS sequence"/>
</dbReference>
<accession>A0A9P6NC52</accession>
<feature type="chain" id="PRO_5040192338" evidence="1">
    <location>
        <begin position="17"/>
        <end position="111"/>
    </location>
</feature>
<protein>
    <submittedName>
        <fullName evidence="2">Uncharacterized protein</fullName>
    </submittedName>
</protein>
<dbReference type="EMBL" id="MU167335">
    <property type="protein sequence ID" value="KAG0142887.1"/>
    <property type="molecule type" value="Genomic_DNA"/>
</dbReference>
<dbReference type="AlphaFoldDB" id="A0A9P6NC52"/>
<evidence type="ECO:0000313" key="3">
    <source>
        <dbReference type="Proteomes" id="UP000886653"/>
    </source>
</evidence>
<organism evidence="2 3">
    <name type="scientific">Cronartium quercuum f. sp. fusiforme G11</name>
    <dbReference type="NCBI Taxonomy" id="708437"/>
    <lineage>
        <taxon>Eukaryota</taxon>
        <taxon>Fungi</taxon>
        <taxon>Dikarya</taxon>
        <taxon>Basidiomycota</taxon>
        <taxon>Pucciniomycotina</taxon>
        <taxon>Pucciniomycetes</taxon>
        <taxon>Pucciniales</taxon>
        <taxon>Coleosporiaceae</taxon>
        <taxon>Cronartium</taxon>
    </lineage>
</organism>
<evidence type="ECO:0000313" key="2">
    <source>
        <dbReference type="EMBL" id="KAG0142887.1"/>
    </source>
</evidence>
<keyword evidence="3" id="KW-1185">Reference proteome</keyword>
<sequence length="111" mass="12098">MLRFVILAMVFGQAIALLAPHTSPILAVSGGSGTTHVKTAPLIEGVKWPVALEKYSERQKFATLLDNMHLTEIKESREVKGLGTRIRLTGLREHRSLVNAPNPTPPPGITH</sequence>
<keyword evidence="1" id="KW-0732">Signal</keyword>
<name>A0A9P6NC52_9BASI</name>
<comment type="caution">
    <text evidence="2">The sequence shown here is derived from an EMBL/GenBank/DDBJ whole genome shotgun (WGS) entry which is preliminary data.</text>
</comment>